<gene>
    <name evidence="2" type="ORF">EHO51_18550</name>
</gene>
<dbReference type="Pfam" id="PF13358">
    <property type="entry name" value="DDE_3"/>
    <property type="match status" value="1"/>
</dbReference>
<dbReference type="InterPro" id="IPR009057">
    <property type="entry name" value="Homeodomain-like_sf"/>
</dbReference>
<dbReference type="PANTHER" id="PTHR30347:SF1">
    <property type="entry name" value="MECHANOSENSITIVE CHANNEL MSCK"/>
    <property type="match status" value="1"/>
</dbReference>
<dbReference type="Proteomes" id="UP000273982">
    <property type="component" value="Plasmid pGW6_1"/>
</dbReference>
<protein>
    <submittedName>
        <fullName evidence="2">IS630 family transposase</fullName>
    </submittedName>
</protein>
<dbReference type="Pfam" id="PF13565">
    <property type="entry name" value="HTH_32"/>
    <property type="match status" value="1"/>
</dbReference>
<dbReference type="KEGG" id="mros:EHO51_18550"/>
<dbReference type="NCBIfam" id="NF033545">
    <property type="entry name" value="transpos_IS630"/>
    <property type="match status" value="1"/>
</dbReference>
<dbReference type="InterPro" id="IPR012337">
    <property type="entry name" value="RNaseH-like_sf"/>
</dbReference>
<accession>A0A3G8MC37</accession>
<organism evidence="2 3">
    <name type="scientific">Methylocystis rosea</name>
    <dbReference type="NCBI Taxonomy" id="173366"/>
    <lineage>
        <taxon>Bacteria</taxon>
        <taxon>Pseudomonadati</taxon>
        <taxon>Pseudomonadota</taxon>
        <taxon>Alphaproteobacteria</taxon>
        <taxon>Hyphomicrobiales</taxon>
        <taxon>Methylocystaceae</taxon>
        <taxon>Methylocystis</taxon>
    </lineage>
</organism>
<evidence type="ECO:0000259" key="1">
    <source>
        <dbReference type="Pfam" id="PF13358"/>
    </source>
</evidence>
<dbReference type="GO" id="GO:0003676">
    <property type="term" value="F:nucleic acid binding"/>
    <property type="evidence" value="ECO:0007669"/>
    <property type="project" value="InterPro"/>
</dbReference>
<sequence length="359" mass="40814">MRTGISITLSSADRKRLQTIVKDRNAAQKHVWRAGIVLLSADGVGTNEIMRQTGTSKTCVWRWQERFMEEGVDGLLRDKTRPSRVRPLGQDVAERIVALTQQDPPCEATHWTGAMMAKAIGVSVSSVQRIWRAHGLQPHRLRLFKLSNDPDFVAKLRDVVGLYVDPPAHAIVLSVDEKSQIQALDRTQPGLPMKKGRAGTLTHDYKRNGTTTLFAALNVLDGKVIGRNMQRHRHQEFIRFLNAIEAEVPAGKLVHVILDNYAAHKHPKVRQWLQRHERFTFHFTPTSCSWLNAVEGFFAKLTKRRLKRGVFRSIVDLQAAIHRFLEEHNEQSKPFTWTANPDKIIAAVRRGHQALDSIH</sequence>
<dbReference type="PANTHER" id="PTHR30347">
    <property type="entry name" value="POTASSIUM CHANNEL RELATED"/>
    <property type="match status" value="1"/>
</dbReference>
<dbReference type="EMBL" id="CP034087">
    <property type="protein sequence ID" value="AZG78835.1"/>
    <property type="molecule type" value="Genomic_DNA"/>
</dbReference>
<dbReference type="Gene3D" id="3.30.420.10">
    <property type="entry name" value="Ribonuclease H-like superfamily/Ribonuclease H"/>
    <property type="match status" value="1"/>
</dbReference>
<dbReference type="SUPFAM" id="SSF46689">
    <property type="entry name" value="Homeodomain-like"/>
    <property type="match status" value="1"/>
</dbReference>
<keyword evidence="2" id="KW-0614">Plasmid</keyword>
<dbReference type="RefSeq" id="WP_124740344.1">
    <property type="nucleotide sequence ID" value="NZ_CP034087.1"/>
</dbReference>
<geneLocation type="plasmid" evidence="3">
    <name>pgw6_1</name>
</geneLocation>
<reference evidence="2 3" key="1">
    <citation type="submission" date="2018-11" db="EMBL/GenBank/DDBJ databases">
        <title>Genome squencing of methanotrophic bacteria isolated from alkaline groundwater in Korea.</title>
        <authorList>
            <person name="Nguyen L.N."/>
        </authorList>
    </citation>
    <scope>NUCLEOTIDE SEQUENCE [LARGE SCALE GENOMIC DNA]</scope>
    <source>
        <strain evidence="2 3">GW6</strain>
        <plasmid evidence="3">pgw6_1</plasmid>
    </source>
</reference>
<dbReference type="InterPro" id="IPR052702">
    <property type="entry name" value="MscS-like_channel"/>
</dbReference>
<dbReference type="InterPro" id="IPR047655">
    <property type="entry name" value="Transpos_IS630-like"/>
</dbReference>
<proteinExistence type="predicted"/>
<dbReference type="AlphaFoldDB" id="A0A3G8MC37"/>
<feature type="domain" description="Tc1-like transposase DDE" evidence="1">
    <location>
        <begin position="173"/>
        <end position="317"/>
    </location>
</feature>
<name>A0A3G8MC37_9HYPH</name>
<dbReference type="InterPro" id="IPR038717">
    <property type="entry name" value="Tc1-like_DDE_dom"/>
</dbReference>
<evidence type="ECO:0000313" key="2">
    <source>
        <dbReference type="EMBL" id="AZG78835.1"/>
    </source>
</evidence>
<dbReference type="InterPro" id="IPR036397">
    <property type="entry name" value="RNaseH_sf"/>
</dbReference>
<dbReference type="SUPFAM" id="SSF53098">
    <property type="entry name" value="Ribonuclease H-like"/>
    <property type="match status" value="1"/>
</dbReference>
<evidence type="ECO:0000313" key="3">
    <source>
        <dbReference type="Proteomes" id="UP000273982"/>
    </source>
</evidence>